<accession>A0A368JZE4</accession>
<sequence>MPSEISRPEVFARFLDLSRKIGGDILKTQGAGGNTSLKQDGVMWVKASGMWLSEARARDIMVPVEVAPLVAALRQGDPRAETATDFVIADLNTSGLRPSIETSFHAALRAPVVAHYHCVNTIAHAVLEDRDTRLNERMATLPDLTFATIPYRRPGVPLAREIERMADRQPDVLVLYNHGVIVCGMTTEEVADRIERVTAVLAIQPRQSSLPDTDFLVDLSKDSGFRPASDPVSHRTALDPASLKVATGGSLYPDHVIFLGTKIGIVPDGQSIADVLGDYAQRNEPLPKMLIVPGKGVLLSETLTPGGAVMARCLADVVTRVPADARIAYITEAGEYELIHWEAEQYRQALDRKSAER</sequence>
<name>A0A368JZE4_9HYPH</name>
<dbReference type="EMBL" id="QOZG01000014">
    <property type="protein sequence ID" value="RCS21795.1"/>
    <property type="molecule type" value="Genomic_DNA"/>
</dbReference>
<reference evidence="4 5" key="1">
    <citation type="submission" date="2018-07" db="EMBL/GenBank/DDBJ databases">
        <title>The draft genome of Phyllobacterium salinisoli.</title>
        <authorList>
            <person name="Liu L."/>
            <person name="Li L."/>
            <person name="Zhang X."/>
            <person name="Liang L."/>
        </authorList>
    </citation>
    <scope>NUCLEOTIDE SEQUENCE [LARGE SCALE GENOMIC DNA]</scope>
    <source>
        <strain evidence="4 5">LLAN61</strain>
    </source>
</reference>
<dbReference type="GO" id="GO:0016832">
    <property type="term" value="F:aldehyde-lyase activity"/>
    <property type="evidence" value="ECO:0007669"/>
    <property type="project" value="TreeGrafter"/>
</dbReference>
<dbReference type="SUPFAM" id="SSF53639">
    <property type="entry name" value="AraD/HMP-PK domain-like"/>
    <property type="match status" value="1"/>
</dbReference>
<keyword evidence="5" id="KW-1185">Reference proteome</keyword>
<dbReference type="GO" id="GO:0019323">
    <property type="term" value="P:pentose catabolic process"/>
    <property type="evidence" value="ECO:0007669"/>
    <property type="project" value="TreeGrafter"/>
</dbReference>
<keyword evidence="1" id="KW-0479">Metal-binding</keyword>
<evidence type="ECO:0000313" key="5">
    <source>
        <dbReference type="Proteomes" id="UP000253420"/>
    </source>
</evidence>
<protein>
    <submittedName>
        <fullName evidence="4">Class II aldolase</fullName>
    </submittedName>
</protein>
<dbReference type="Gene3D" id="3.40.225.10">
    <property type="entry name" value="Class II aldolase/adducin N-terminal domain"/>
    <property type="match status" value="1"/>
</dbReference>
<proteinExistence type="predicted"/>
<evidence type="ECO:0000256" key="1">
    <source>
        <dbReference type="ARBA" id="ARBA00022723"/>
    </source>
</evidence>
<dbReference type="SMART" id="SM01007">
    <property type="entry name" value="Aldolase_II"/>
    <property type="match status" value="1"/>
</dbReference>
<dbReference type="PANTHER" id="PTHR22789">
    <property type="entry name" value="FUCULOSE PHOSPHATE ALDOLASE"/>
    <property type="match status" value="1"/>
</dbReference>
<feature type="domain" description="Class II aldolase/adducin N-terminal" evidence="3">
    <location>
        <begin position="13"/>
        <end position="205"/>
    </location>
</feature>
<dbReference type="InterPro" id="IPR001303">
    <property type="entry name" value="Aldolase_II/adducin_N"/>
</dbReference>
<evidence type="ECO:0000313" key="4">
    <source>
        <dbReference type="EMBL" id="RCS21795.1"/>
    </source>
</evidence>
<dbReference type="RefSeq" id="WP_114442565.1">
    <property type="nucleotide sequence ID" value="NZ_QOZG01000014.1"/>
</dbReference>
<evidence type="ECO:0000259" key="3">
    <source>
        <dbReference type="SMART" id="SM01007"/>
    </source>
</evidence>
<dbReference type="GO" id="GO:0005829">
    <property type="term" value="C:cytosol"/>
    <property type="evidence" value="ECO:0007669"/>
    <property type="project" value="TreeGrafter"/>
</dbReference>
<dbReference type="Pfam" id="PF00596">
    <property type="entry name" value="Aldolase_II"/>
    <property type="match status" value="1"/>
</dbReference>
<dbReference type="InterPro" id="IPR036409">
    <property type="entry name" value="Aldolase_II/adducin_N_sf"/>
</dbReference>
<comment type="caution">
    <text evidence="4">The sequence shown here is derived from an EMBL/GenBank/DDBJ whole genome shotgun (WGS) entry which is preliminary data.</text>
</comment>
<gene>
    <name evidence="4" type="ORF">DUT91_21695</name>
</gene>
<dbReference type="InterPro" id="IPR050197">
    <property type="entry name" value="Aldolase_class_II_sugar_metab"/>
</dbReference>
<dbReference type="Proteomes" id="UP000253420">
    <property type="component" value="Unassembled WGS sequence"/>
</dbReference>
<keyword evidence="2" id="KW-0456">Lyase</keyword>
<dbReference type="GO" id="GO:0046872">
    <property type="term" value="F:metal ion binding"/>
    <property type="evidence" value="ECO:0007669"/>
    <property type="project" value="UniProtKB-KW"/>
</dbReference>
<dbReference type="AlphaFoldDB" id="A0A368JZE4"/>
<organism evidence="4 5">
    <name type="scientific">Phyllobacterium salinisoli</name>
    <dbReference type="NCBI Taxonomy" id="1899321"/>
    <lineage>
        <taxon>Bacteria</taxon>
        <taxon>Pseudomonadati</taxon>
        <taxon>Pseudomonadota</taxon>
        <taxon>Alphaproteobacteria</taxon>
        <taxon>Hyphomicrobiales</taxon>
        <taxon>Phyllobacteriaceae</taxon>
        <taxon>Phyllobacterium</taxon>
    </lineage>
</organism>
<dbReference type="PANTHER" id="PTHR22789:SF0">
    <property type="entry name" value="3-OXO-TETRONATE 4-PHOSPHATE DECARBOXYLASE-RELATED"/>
    <property type="match status" value="1"/>
</dbReference>
<dbReference type="OrthoDB" id="9814830at2"/>
<evidence type="ECO:0000256" key="2">
    <source>
        <dbReference type="ARBA" id="ARBA00023239"/>
    </source>
</evidence>